<dbReference type="SMART" id="SM00267">
    <property type="entry name" value="GGDEF"/>
    <property type="match status" value="1"/>
</dbReference>
<proteinExistence type="predicted"/>
<evidence type="ECO:0000313" key="5">
    <source>
        <dbReference type="EMBL" id="AXX92562.1"/>
    </source>
</evidence>
<dbReference type="PANTHER" id="PTHR45138">
    <property type="entry name" value="REGULATORY COMPONENTS OF SENSORY TRANSDUCTION SYSTEM"/>
    <property type="match status" value="1"/>
</dbReference>
<dbReference type="EC" id="2.7.7.65" evidence="1"/>
<dbReference type="GO" id="GO:0052621">
    <property type="term" value="F:diguanylate cyclase activity"/>
    <property type="evidence" value="ECO:0007669"/>
    <property type="project" value="UniProtKB-EC"/>
</dbReference>
<dbReference type="Pfam" id="PF00990">
    <property type="entry name" value="GGDEF"/>
    <property type="match status" value="1"/>
</dbReference>
<dbReference type="KEGG" id="amol:AMOL_1593"/>
<keyword evidence="3" id="KW-1133">Transmembrane helix</keyword>
<dbReference type="GO" id="GO:0005886">
    <property type="term" value="C:plasma membrane"/>
    <property type="evidence" value="ECO:0007669"/>
    <property type="project" value="TreeGrafter"/>
</dbReference>
<comment type="catalytic activity">
    <reaction evidence="2">
        <text>2 GTP = 3',3'-c-di-GMP + 2 diphosphate</text>
        <dbReference type="Rhea" id="RHEA:24898"/>
        <dbReference type="ChEBI" id="CHEBI:33019"/>
        <dbReference type="ChEBI" id="CHEBI:37565"/>
        <dbReference type="ChEBI" id="CHEBI:58805"/>
        <dbReference type="EC" id="2.7.7.65"/>
    </reaction>
</comment>
<dbReference type="InterPro" id="IPR043128">
    <property type="entry name" value="Rev_trsase/Diguanyl_cyclase"/>
</dbReference>
<dbReference type="InterPro" id="IPR000160">
    <property type="entry name" value="GGDEF_dom"/>
</dbReference>
<evidence type="ECO:0000259" key="4">
    <source>
        <dbReference type="PROSITE" id="PS50887"/>
    </source>
</evidence>
<evidence type="ECO:0000313" key="6">
    <source>
        <dbReference type="EMBL" id="PHO18987.1"/>
    </source>
</evidence>
<evidence type="ECO:0000313" key="8">
    <source>
        <dbReference type="Proteomes" id="UP000262712"/>
    </source>
</evidence>
<gene>
    <name evidence="5" type="ORF">AMOL_1593</name>
    <name evidence="6" type="ORF">CPU12_01705</name>
</gene>
<keyword evidence="3" id="KW-0812">Transmembrane</keyword>
<dbReference type="PROSITE" id="PS50887">
    <property type="entry name" value="GGDEF"/>
    <property type="match status" value="1"/>
</dbReference>
<dbReference type="CDD" id="cd01949">
    <property type="entry name" value="GGDEF"/>
    <property type="match status" value="1"/>
</dbReference>
<dbReference type="EMBL" id="CP032098">
    <property type="protein sequence ID" value="AXX92562.1"/>
    <property type="molecule type" value="Genomic_DNA"/>
</dbReference>
<dbReference type="Pfam" id="PF05228">
    <property type="entry name" value="CHASE4"/>
    <property type="match status" value="1"/>
</dbReference>
<evidence type="ECO:0000256" key="3">
    <source>
        <dbReference type="SAM" id="Phobius"/>
    </source>
</evidence>
<feature type="domain" description="GGDEF" evidence="4">
    <location>
        <begin position="342"/>
        <end position="473"/>
    </location>
</feature>
<dbReference type="Proteomes" id="UP000262712">
    <property type="component" value="Chromosome"/>
</dbReference>
<dbReference type="InterPro" id="IPR029787">
    <property type="entry name" value="Nucleotide_cyclase"/>
</dbReference>
<dbReference type="GO" id="GO:1902201">
    <property type="term" value="P:negative regulation of bacterial-type flagellum-dependent cell motility"/>
    <property type="evidence" value="ECO:0007669"/>
    <property type="project" value="TreeGrafter"/>
</dbReference>
<dbReference type="NCBIfam" id="TIGR00254">
    <property type="entry name" value="GGDEF"/>
    <property type="match status" value="1"/>
</dbReference>
<dbReference type="EMBL" id="NXFY01000002">
    <property type="protein sequence ID" value="PHO18987.1"/>
    <property type="molecule type" value="Genomic_DNA"/>
</dbReference>
<accession>A0A2G1DKF8</accession>
<dbReference type="Gene3D" id="3.30.70.270">
    <property type="match status" value="1"/>
</dbReference>
<evidence type="ECO:0000256" key="1">
    <source>
        <dbReference type="ARBA" id="ARBA00012528"/>
    </source>
</evidence>
<dbReference type="SUPFAM" id="SSF55073">
    <property type="entry name" value="Nucleotide cyclase"/>
    <property type="match status" value="1"/>
</dbReference>
<name>A0A2G1DKF8_9BACT</name>
<dbReference type="AlphaFoldDB" id="A0A2G1DKF8"/>
<protein>
    <recommendedName>
        <fullName evidence="1">diguanylate cyclase</fullName>
        <ecNumber evidence="1">2.7.7.65</ecNumber>
    </recommendedName>
</protein>
<dbReference type="RefSeq" id="WP_099341347.1">
    <property type="nucleotide sequence ID" value="NZ_CP032098.1"/>
</dbReference>
<organism evidence="6 7">
    <name type="scientific">Malaciobacter molluscorum LMG 25693</name>
    <dbReference type="NCBI Taxonomy" id="870501"/>
    <lineage>
        <taxon>Bacteria</taxon>
        <taxon>Pseudomonadati</taxon>
        <taxon>Campylobacterota</taxon>
        <taxon>Epsilonproteobacteria</taxon>
        <taxon>Campylobacterales</taxon>
        <taxon>Arcobacteraceae</taxon>
        <taxon>Malaciobacter</taxon>
    </lineage>
</organism>
<dbReference type="InterPro" id="IPR007892">
    <property type="entry name" value="CHASE4"/>
</dbReference>
<dbReference type="GO" id="GO:0043709">
    <property type="term" value="P:cell adhesion involved in single-species biofilm formation"/>
    <property type="evidence" value="ECO:0007669"/>
    <property type="project" value="TreeGrafter"/>
</dbReference>
<reference evidence="5 8" key="2">
    <citation type="submission" date="2018-08" db="EMBL/GenBank/DDBJ databases">
        <title>Complete genome of the Arcobacter molluscorum type strain LMG 25693.</title>
        <authorList>
            <person name="Miller W.G."/>
            <person name="Yee E."/>
            <person name="Bono J.L."/>
        </authorList>
    </citation>
    <scope>NUCLEOTIDE SEQUENCE [LARGE SCALE GENOMIC DNA]</scope>
    <source>
        <strain evidence="5 8">CECT 7696</strain>
    </source>
</reference>
<keyword evidence="7" id="KW-1185">Reference proteome</keyword>
<evidence type="ECO:0000313" key="7">
    <source>
        <dbReference type="Proteomes" id="UP000221222"/>
    </source>
</evidence>
<feature type="transmembrane region" description="Helical" evidence="3">
    <location>
        <begin position="7"/>
        <end position="26"/>
    </location>
</feature>
<dbReference type="Proteomes" id="UP000221222">
    <property type="component" value="Unassembled WGS sequence"/>
</dbReference>
<dbReference type="PANTHER" id="PTHR45138:SF9">
    <property type="entry name" value="DIGUANYLATE CYCLASE DGCM-RELATED"/>
    <property type="match status" value="1"/>
</dbReference>
<feature type="transmembrane region" description="Helical" evidence="3">
    <location>
        <begin position="259"/>
        <end position="277"/>
    </location>
</feature>
<evidence type="ECO:0000256" key="2">
    <source>
        <dbReference type="ARBA" id="ARBA00034247"/>
    </source>
</evidence>
<dbReference type="InterPro" id="IPR050469">
    <property type="entry name" value="Diguanylate_Cyclase"/>
</dbReference>
<reference evidence="6 7" key="1">
    <citation type="submission" date="2017-09" db="EMBL/GenBank/DDBJ databases">
        <title>Arcobacter canalis sp. nov., a new species isolated from a water canal contaminated with urban sewage.</title>
        <authorList>
            <person name="Perez-Cataluna A."/>
            <person name="Salas-Masso N."/>
            <person name="Figueras M.J."/>
        </authorList>
    </citation>
    <scope>NUCLEOTIDE SEQUENCE [LARGE SCALE GENOMIC DNA]</scope>
    <source>
        <strain evidence="6 7">F98-3</strain>
    </source>
</reference>
<dbReference type="FunFam" id="3.30.70.270:FF:000001">
    <property type="entry name" value="Diguanylate cyclase domain protein"/>
    <property type="match status" value="1"/>
</dbReference>
<keyword evidence="3" id="KW-0472">Membrane</keyword>
<sequence>MFKRTKLKLIFLSVFFILLYVIYIFSHKYLVDNYVSIETIHNKKDIKNLVKNISIQSQFLNSTIHTYSKWDDAYNFLQGKKPNFQKRDFRNSVESLKILSLDFFIYTDNDNVIKFCDCKKNDTIKTLFNETKKLFLNKDEASTIITIDKNIFYVIKSSVLKTNHTGKKVGNLYVAKLLNNTIKSFTNRSFQFINLVKEKIISPDGELEFNNMKVKYKIIEDNSFIDNYLEFIDANNNYITTLKVSNYRDYIVQGKETTFIFNIIISIVLAIIFYMSYRYQIITKSYTEKLERDVQRRTKELKQSNKELHELAYKDFLTKIDNRRSFFIKVQKLLKDTIFRRELVHIVMIDVDNFKQINDKYTHDIGDIVLKKFASILKKHITHNDLCARIGGEEFVIAFSDISTKEVIQKVEAIRKETEESKIILDKNRFFNFTASFGISDNKETNNIDKILHKADSFLYEVKRNGKNHIRYR</sequence>